<dbReference type="AlphaFoldDB" id="A0A917F6E5"/>
<organism evidence="1 2">
    <name type="scientific">Ornithinimicrobium tianjinense</name>
    <dbReference type="NCBI Taxonomy" id="1195761"/>
    <lineage>
        <taxon>Bacteria</taxon>
        <taxon>Bacillati</taxon>
        <taxon>Actinomycetota</taxon>
        <taxon>Actinomycetes</taxon>
        <taxon>Micrococcales</taxon>
        <taxon>Ornithinimicrobiaceae</taxon>
        <taxon>Ornithinimicrobium</taxon>
    </lineage>
</organism>
<dbReference type="Proteomes" id="UP000605670">
    <property type="component" value="Unassembled WGS sequence"/>
</dbReference>
<comment type="caution">
    <text evidence="1">The sequence shown here is derived from an EMBL/GenBank/DDBJ whole genome shotgun (WGS) entry which is preliminary data.</text>
</comment>
<proteinExistence type="predicted"/>
<dbReference type="EMBL" id="BMEM01000003">
    <property type="protein sequence ID" value="GGF52305.1"/>
    <property type="molecule type" value="Genomic_DNA"/>
</dbReference>
<keyword evidence="2" id="KW-1185">Reference proteome</keyword>
<gene>
    <name evidence="1" type="ORF">GCM10011366_20190</name>
</gene>
<reference evidence="1" key="1">
    <citation type="journal article" date="2014" name="Int. J. Syst. Evol. Microbiol.">
        <title>Complete genome sequence of Corynebacterium casei LMG S-19264T (=DSM 44701T), isolated from a smear-ripened cheese.</title>
        <authorList>
            <consortium name="US DOE Joint Genome Institute (JGI-PGF)"/>
            <person name="Walter F."/>
            <person name="Albersmeier A."/>
            <person name="Kalinowski J."/>
            <person name="Ruckert C."/>
        </authorList>
    </citation>
    <scope>NUCLEOTIDE SEQUENCE</scope>
    <source>
        <strain evidence="1">CGMCC 1.12160</strain>
    </source>
</reference>
<sequence length="78" mass="8438">MIPPLTLTSSASSCTAACPSQVWHERLSGWARCGTNACPVRQERLSGWARCGTNACPVWQERLSGVAGTPVRSGRVWH</sequence>
<name>A0A917F6E5_9MICO</name>
<protein>
    <submittedName>
        <fullName evidence="1">Uncharacterized protein</fullName>
    </submittedName>
</protein>
<evidence type="ECO:0000313" key="2">
    <source>
        <dbReference type="Proteomes" id="UP000605670"/>
    </source>
</evidence>
<evidence type="ECO:0000313" key="1">
    <source>
        <dbReference type="EMBL" id="GGF52305.1"/>
    </source>
</evidence>
<accession>A0A917F6E5</accession>
<reference evidence="1" key="2">
    <citation type="submission" date="2020-09" db="EMBL/GenBank/DDBJ databases">
        <authorList>
            <person name="Sun Q."/>
            <person name="Zhou Y."/>
        </authorList>
    </citation>
    <scope>NUCLEOTIDE SEQUENCE</scope>
    <source>
        <strain evidence="1">CGMCC 1.12160</strain>
    </source>
</reference>